<keyword evidence="2" id="KW-1003">Cell membrane</keyword>
<evidence type="ECO:0000313" key="7">
    <source>
        <dbReference type="EMBL" id="AST90964.1"/>
    </source>
</evidence>
<evidence type="ECO:0000256" key="2">
    <source>
        <dbReference type="ARBA" id="ARBA00022475"/>
    </source>
</evidence>
<feature type="transmembrane region" description="Helical" evidence="6">
    <location>
        <begin position="408"/>
        <end position="426"/>
    </location>
</feature>
<dbReference type="EMBL" id="CP018866">
    <property type="protein sequence ID" value="AST90964.1"/>
    <property type="molecule type" value="Genomic_DNA"/>
</dbReference>
<keyword evidence="4 6" id="KW-1133">Transmembrane helix</keyword>
<evidence type="ECO:0000256" key="3">
    <source>
        <dbReference type="ARBA" id="ARBA00022692"/>
    </source>
</evidence>
<dbReference type="AlphaFoldDB" id="A0A223KNL8"/>
<dbReference type="GO" id="GO:0005886">
    <property type="term" value="C:plasma membrane"/>
    <property type="evidence" value="ECO:0007669"/>
    <property type="project" value="UniProtKB-SubCell"/>
</dbReference>
<gene>
    <name evidence="7" type="ORF">BC6307_06560</name>
</gene>
<reference evidence="7 8" key="1">
    <citation type="submission" date="2016-12" db="EMBL/GenBank/DDBJ databases">
        <title>The whole genome sequencing and assembly of Bacillus cohnii DSM 6307T strain.</title>
        <authorList>
            <person name="Lee Y.-J."/>
            <person name="Yi H."/>
            <person name="Bahn Y.-S."/>
            <person name="Kim J.F."/>
            <person name="Lee D.-W."/>
        </authorList>
    </citation>
    <scope>NUCLEOTIDE SEQUENCE [LARGE SCALE GENOMIC DNA]</scope>
    <source>
        <strain evidence="7 8">DSM 6307</strain>
    </source>
</reference>
<dbReference type="PANTHER" id="PTHR42770:SF11">
    <property type="entry name" value="INNER MEMBRANE TRANSPORT PROTEIN YBAT"/>
    <property type="match status" value="1"/>
</dbReference>
<dbReference type="PANTHER" id="PTHR42770">
    <property type="entry name" value="AMINO ACID TRANSPORTER-RELATED"/>
    <property type="match status" value="1"/>
</dbReference>
<evidence type="ECO:0008006" key="9">
    <source>
        <dbReference type="Google" id="ProtNLM"/>
    </source>
</evidence>
<feature type="transmembrane region" description="Helical" evidence="6">
    <location>
        <begin position="133"/>
        <end position="156"/>
    </location>
</feature>
<feature type="transmembrane region" description="Helical" evidence="6">
    <location>
        <begin position="26"/>
        <end position="47"/>
    </location>
</feature>
<dbReference type="RefSeq" id="WP_066417128.1">
    <property type="nucleotide sequence ID" value="NZ_CP018866.1"/>
</dbReference>
<evidence type="ECO:0000256" key="5">
    <source>
        <dbReference type="ARBA" id="ARBA00023136"/>
    </source>
</evidence>
<evidence type="ECO:0000256" key="6">
    <source>
        <dbReference type="SAM" id="Phobius"/>
    </source>
</evidence>
<comment type="subcellular location">
    <subcellularLocation>
        <location evidence="1">Cell membrane</location>
        <topology evidence="1">Multi-pass membrane protein</topology>
    </subcellularLocation>
</comment>
<dbReference type="Pfam" id="PF13520">
    <property type="entry name" value="AA_permease_2"/>
    <property type="match status" value="1"/>
</dbReference>
<accession>A0A223KNL8</accession>
<organism evidence="7 8">
    <name type="scientific">Sutcliffiella cohnii</name>
    <dbReference type="NCBI Taxonomy" id="33932"/>
    <lineage>
        <taxon>Bacteria</taxon>
        <taxon>Bacillati</taxon>
        <taxon>Bacillota</taxon>
        <taxon>Bacilli</taxon>
        <taxon>Bacillales</taxon>
        <taxon>Bacillaceae</taxon>
        <taxon>Sutcliffiella</taxon>
    </lineage>
</organism>
<feature type="transmembrane region" description="Helical" evidence="6">
    <location>
        <begin position="432"/>
        <end position="449"/>
    </location>
</feature>
<feature type="transmembrane region" description="Helical" evidence="6">
    <location>
        <begin position="103"/>
        <end position="127"/>
    </location>
</feature>
<evidence type="ECO:0000256" key="1">
    <source>
        <dbReference type="ARBA" id="ARBA00004651"/>
    </source>
</evidence>
<name>A0A223KNL8_9BACI</name>
<dbReference type="GO" id="GO:0022857">
    <property type="term" value="F:transmembrane transporter activity"/>
    <property type="evidence" value="ECO:0007669"/>
    <property type="project" value="InterPro"/>
</dbReference>
<dbReference type="InterPro" id="IPR050367">
    <property type="entry name" value="APC_superfamily"/>
</dbReference>
<evidence type="ECO:0000313" key="8">
    <source>
        <dbReference type="Proteomes" id="UP000215224"/>
    </source>
</evidence>
<evidence type="ECO:0000256" key="4">
    <source>
        <dbReference type="ARBA" id="ARBA00022989"/>
    </source>
</evidence>
<dbReference type="InterPro" id="IPR002293">
    <property type="entry name" value="AA/rel_permease1"/>
</dbReference>
<feature type="transmembrane region" description="Helical" evidence="6">
    <location>
        <begin position="336"/>
        <end position="357"/>
    </location>
</feature>
<feature type="transmembrane region" description="Helical" evidence="6">
    <location>
        <begin position="168"/>
        <end position="186"/>
    </location>
</feature>
<dbReference type="Gene3D" id="1.20.1740.10">
    <property type="entry name" value="Amino acid/polyamine transporter I"/>
    <property type="match status" value="1"/>
</dbReference>
<feature type="transmembrane region" description="Helical" evidence="6">
    <location>
        <begin position="239"/>
        <end position="262"/>
    </location>
</feature>
<protein>
    <recommendedName>
        <fullName evidence="9">Amino acid permease</fullName>
    </recommendedName>
</protein>
<feature type="transmembrane region" description="Helical" evidence="6">
    <location>
        <begin position="363"/>
        <end position="388"/>
    </location>
</feature>
<sequence>MNLQTSTNHPVTGTGKLSRGLGFVDLWSVGVGALIGGGIFTVIGPAVAQAGPALFVAFLIAGVIAILSSLSYAELASNWPYEGASYAYSKFAFTPIHKDLGRLMALWCSGLYFLSFAFAAGAVNLGFAGYFNFLFPSLSPTLVAPVVSIAITGLLLIGIKTTGKVNTIFSIIQVIALFAIAIITIFHNPTGPFMHSDFLPNGWTGVFAATALIAFGQMQVEAVLTLGEEAKKPRRNLPLAQVSALVTVVVLYCLTGFGVVSAADPSALAASTAPLSLAVETVLPGVGAVLIAIAALTATGTSTVGCLLGSSRMIFAAAREKAVPGFLGKVNPKTHVPVAATVFTGIIALGTTLMSTMGYGQAISIAVGAAVFANWLMMGLMNIALIVVRVKQPHLKPLFRYPVNIKNIPVLAIVAAIASFWILTYIQPIPLLIGISWLVLITAFYFFYSRSRWEYLDERDMENITKD</sequence>
<keyword evidence="5 6" id="KW-0472">Membrane</keyword>
<feature type="transmembrane region" description="Helical" evidence="6">
    <location>
        <begin position="282"/>
        <end position="315"/>
    </location>
</feature>
<proteinExistence type="predicted"/>
<keyword evidence="8" id="KW-1185">Reference proteome</keyword>
<dbReference type="KEGG" id="bcoh:BC6307_06560"/>
<dbReference type="PIRSF" id="PIRSF006060">
    <property type="entry name" value="AA_transporter"/>
    <property type="match status" value="1"/>
</dbReference>
<dbReference type="Proteomes" id="UP000215224">
    <property type="component" value="Chromosome"/>
</dbReference>
<keyword evidence="3 6" id="KW-0812">Transmembrane</keyword>
<dbReference type="STRING" id="1314751.GCA_001591425_02739"/>
<feature type="transmembrane region" description="Helical" evidence="6">
    <location>
        <begin position="206"/>
        <end position="227"/>
    </location>
</feature>
<feature type="transmembrane region" description="Helical" evidence="6">
    <location>
        <begin position="53"/>
        <end position="73"/>
    </location>
</feature>